<dbReference type="EMBL" id="JXTC01000333">
    <property type="protein sequence ID" value="PON63825.1"/>
    <property type="molecule type" value="Genomic_DNA"/>
</dbReference>
<keyword evidence="2" id="KW-1185">Reference proteome</keyword>
<reference evidence="2" key="1">
    <citation type="submission" date="2016-06" db="EMBL/GenBank/DDBJ databases">
        <title>Parallel loss of symbiosis genes in relatives of nitrogen-fixing non-legume Parasponia.</title>
        <authorList>
            <person name="Van Velzen R."/>
            <person name="Holmer R."/>
            <person name="Bu F."/>
            <person name="Rutten L."/>
            <person name="Van Zeijl A."/>
            <person name="Liu W."/>
            <person name="Santuari L."/>
            <person name="Cao Q."/>
            <person name="Sharma T."/>
            <person name="Shen D."/>
            <person name="Roswanjaya Y."/>
            <person name="Wardhani T."/>
            <person name="Kalhor M.S."/>
            <person name="Jansen J."/>
            <person name="Van den Hoogen J."/>
            <person name="Gungor B."/>
            <person name="Hartog M."/>
            <person name="Hontelez J."/>
            <person name="Verver J."/>
            <person name="Yang W.-C."/>
            <person name="Schijlen E."/>
            <person name="Repin R."/>
            <person name="Schilthuizen M."/>
            <person name="Schranz E."/>
            <person name="Heidstra R."/>
            <person name="Miyata K."/>
            <person name="Fedorova E."/>
            <person name="Kohlen W."/>
            <person name="Bisseling T."/>
            <person name="Smit S."/>
            <person name="Geurts R."/>
        </authorList>
    </citation>
    <scope>NUCLEOTIDE SEQUENCE [LARGE SCALE GENOMIC DNA]</scope>
    <source>
        <strain evidence="2">cv. RG33-2</strain>
    </source>
</reference>
<proteinExistence type="predicted"/>
<organism evidence="1 2">
    <name type="scientific">Trema orientale</name>
    <name type="common">Charcoal tree</name>
    <name type="synonym">Celtis orientalis</name>
    <dbReference type="NCBI Taxonomy" id="63057"/>
    <lineage>
        <taxon>Eukaryota</taxon>
        <taxon>Viridiplantae</taxon>
        <taxon>Streptophyta</taxon>
        <taxon>Embryophyta</taxon>
        <taxon>Tracheophyta</taxon>
        <taxon>Spermatophyta</taxon>
        <taxon>Magnoliopsida</taxon>
        <taxon>eudicotyledons</taxon>
        <taxon>Gunneridae</taxon>
        <taxon>Pentapetalae</taxon>
        <taxon>rosids</taxon>
        <taxon>fabids</taxon>
        <taxon>Rosales</taxon>
        <taxon>Cannabaceae</taxon>
        <taxon>Trema</taxon>
    </lineage>
</organism>
<dbReference type="Proteomes" id="UP000237000">
    <property type="component" value="Unassembled WGS sequence"/>
</dbReference>
<comment type="caution">
    <text evidence="1">The sequence shown here is derived from an EMBL/GenBank/DDBJ whole genome shotgun (WGS) entry which is preliminary data.</text>
</comment>
<dbReference type="AlphaFoldDB" id="A0A2P5CRZ8"/>
<name>A0A2P5CRZ8_TREOI</name>
<gene>
    <name evidence="1" type="ORF">TorRG33x02_275350</name>
</gene>
<dbReference type="InParanoid" id="A0A2P5CRZ8"/>
<evidence type="ECO:0000313" key="2">
    <source>
        <dbReference type="Proteomes" id="UP000237000"/>
    </source>
</evidence>
<evidence type="ECO:0000313" key="1">
    <source>
        <dbReference type="EMBL" id="PON63825.1"/>
    </source>
</evidence>
<protein>
    <submittedName>
        <fullName evidence="1">Uncharacterized protein</fullName>
    </submittedName>
</protein>
<accession>A0A2P5CRZ8</accession>
<sequence>MCHVTSLDPSVSACHHHRSRQTPVLKPLYPLVIEGSRLSFSLNKPGVTVPDPLGRTIYYGMNPSWSPLTLIFV</sequence>